<dbReference type="InterPro" id="IPR009000">
    <property type="entry name" value="Transl_B-barrel_sf"/>
</dbReference>
<gene>
    <name evidence="1" type="ORF">S06H3_34507</name>
</gene>
<evidence type="ECO:0008006" key="2">
    <source>
        <dbReference type="Google" id="ProtNLM"/>
    </source>
</evidence>
<proteinExistence type="predicted"/>
<feature type="non-terminal residue" evidence="1">
    <location>
        <position position="1"/>
    </location>
</feature>
<dbReference type="EMBL" id="BARV01020720">
    <property type="protein sequence ID" value="GAI30407.1"/>
    <property type="molecule type" value="Genomic_DNA"/>
</dbReference>
<reference evidence="1" key="1">
    <citation type="journal article" date="2014" name="Front. Microbiol.">
        <title>High frequency of phylogenetically diverse reductive dehalogenase-homologous genes in deep subseafloor sedimentary metagenomes.</title>
        <authorList>
            <person name="Kawai M."/>
            <person name="Futagami T."/>
            <person name="Toyoda A."/>
            <person name="Takaki Y."/>
            <person name="Nishi S."/>
            <person name="Hori S."/>
            <person name="Arai W."/>
            <person name="Tsubouchi T."/>
            <person name="Morono Y."/>
            <person name="Uchiyama I."/>
            <person name="Ito T."/>
            <person name="Fujiyama A."/>
            <person name="Inagaki F."/>
            <person name="Takami H."/>
        </authorList>
    </citation>
    <scope>NUCLEOTIDE SEQUENCE</scope>
    <source>
        <strain evidence="1">Expedition CK06-06</strain>
    </source>
</reference>
<name>X1MFH8_9ZZZZ</name>
<dbReference type="AlphaFoldDB" id="X1MFH8"/>
<dbReference type="Gene3D" id="2.40.30.10">
    <property type="entry name" value="Translation factors"/>
    <property type="match status" value="1"/>
</dbReference>
<sequence length="47" mass="5401">EGEETDFTQTVDSMEIEHEKMEKAKAGDPVGIKVKEKVREGYKVYKI</sequence>
<accession>X1MFH8</accession>
<protein>
    <recommendedName>
        <fullName evidence="2">Translation elongation factor-like protein</fullName>
    </recommendedName>
</protein>
<organism evidence="1">
    <name type="scientific">marine sediment metagenome</name>
    <dbReference type="NCBI Taxonomy" id="412755"/>
    <lineage>
        <taxon>unclassified sequences</taxon>
        <taxon>metagenomes</taxon>
        <taxon>ecological metagenomes</taxon>
    </lineage>
</organism>
<dbReference type="SUPFAM" id="SSF50447">
    <property type="entry name" value="Translation proteins"/>
    <property type="match status" value="1"/>
</dbReference>
<comment type="caution">
    <text evidence="1">The sequence shown here is derived from an EMBL/GenBank/DDBJ whole genome shotgun (WGS) entry which is preliminary data.</text>
</comment>
<evidence type="ECO:0000313" key="1">
    <source>
        <dbReference type="EMBL" id="GAI30407.1"/>
    </source>
</evidence>